<evidence type="ECO:0000313" key="2">
    <source>
        <dbReference type="Proteomes" id="UP001148662"/>
    </source>
</evidence>
<gene>
    <name evidence="1" type="ORF">NM688_g6955</name>
</gene>
<organism evidence="1 2">
    <name type="scientific">Phlebia brevispora</name>
    <dbReference type="NCBI Taxonomy" id="194682"/>
    <lineage>
        <taxon>Eukaryota</taxon>
        <taxon>Fungi</taxon>
        <taxon>Dikarya</taxon>
        <taxon>Basidiomycota</taxon>
        <taxon>Agaricomycotina</taxon>
        <taxon>Agaricomycetes</taxon>
        <taxon>Polyporales</taxon>
        <taxon>Meruliaceae</taxon>
        <taxon>Phlebia</taxon>
    </lineage>
</organism>
<sequence length="580" mass="63382">MSTTIPNPFRRRPTARSVASNSSDKQPPQAKSYKPVTLARRLLFPQLPPDGDLPPLLAAQSIHPELNPELYDFIAIALRAYVHPWWTKITRYDKEFLPVITRVLTSVIRTLETRLAQTDLSPLLLRDLPVLLTQHVVDYRHAKSKLHSSYAAGGAASFPQLFHQLQSHMALSPEGKVDDTYIRQAIDELLRACLPAEDYEAEAERYIVREIVLKVLVDGVIPRVTQPWFIHQSVLTLLGPEKGLPTPVSEQISERPALQRRSSHGLSLQSLAIFFFSTVQAISGACLALLHAYRHALGTIKKVNQTNPLFHKASPVKPTTSPSQTIPGGLVPTSPVPPPATPPTYTPPSPASSLRPKLSRTTSTISSIPSIHIPTGTPTTSTSPPSVDYVFPSLHLISVLLNSPPRTMSTAIMHILNLLLLPFSALISRLLPYLLYTHALSGDVLVTIIRSAKSALFPGGWPAVPPPDPTPEEQLELRKELTRRLLALIPSPLLSLLGSSAAARNQTMDEILEPLSSQECNTHLIVFTLDLLLVTIFPEMGVNEGGGAQVEALHTPSGSSKSIHSLLGDLTPPRPDSRPP</sequence>
<reference evidence="1" key="1">
    <citation type="submission" date="2022-07" db="EMBL/GenBank/DDBJ databases">
        <title>Genome Sequence of Phlebia brevispora.</title>
        <authorList>
            <person name="Buettner E."/>
        </authorList>
    </citation>
    <scope>NUCLEOTIDE SEQUENCE</scope>
    <source>
        <strain evidence="1">MPL23</strain>
    </source>
</reference>
<name>A0ACC1SAT1_9APHY</name>
<keyword evidence="2" id="KW-1185">Reference proteome</keyword>
<accession>A0ACC1SAT1</accession>
<evidence type="ECO:0000313" key="1">
    <source>
        <dbReference type="EMBL" id="KAJ3535611.1"/>
    </source>
</evidence>
<comment type="caution">
    <text evidence="1">The sequence shown here is derived from an EMBL/GenBank/DDBJ whole genome shotgun (WGS) entry which is preliminary data.</text>
</comment>
<dbReference type="Proteomes" id="UP001148662">
    <property type="component" value="Unassembled WGS sequence"/>
</dbReference>
<protein>
    <submittedName>
        <fullName evidence="1">Uncharacterized protein</fullName>
    </submittedName>
</protein>
<proteinExistence type="predicted"/>
<dbReference type="EMBL" id="JANHOG010001528">
    <property type="protein sequence ID" value="KAJ3535611.1"/>
    <property type="molecule type" value="Genomic_DNA"/>
</dbReference>